<dbReference type="PANTHER" id="PTHR40470:SF1">
    <property type="entry name" value="PHYTANOYL-COA DIOXYGENASE FAMILY PROTEIN (AFU_ORTHOLOGUE AFUA_2G15850)"/>
    <property type="match status" value="1"/>
</dbReference>
<keyword evidence="2" id="KW-1185">Reference proteome</keyword>
<gene>
    <name evidence="1" type="ORF">K0U00_12170</name>
</gene>
<evidence type="ECO:0000313" key="1">
    <source>
        <dbReference type="EMBL" id="MBW7454789.1"/>
    </source>
</evidence>
<keyword evidence="1" id="KW-0223">Dioxygenase</keyword>
<protein>
    <submittedName>
        <fullName evidence="1">Phytanoyl-CoA dioxygenase family protein</fullName>
    </submittedName>
</protein>
<dbReference type="RefSeq" id="WP_210045911.1">
    <property type="nucleotide sequence ID" value="NZ_JBHLVU010000015.1"/>
</dbReference>
<dbReference type="Gene3D" id="2.60.120.620">
    <property type="entry name" value="q2cbj1_9rhob like domain"/>
    <property type="match status" value="1"/>
</dbReference>
<keyword evidence="1" id="KW-0560">Oxidoreductase</keyword>
<sequence length="272" mass="31717">MLADSQIKQFYSEGYTIVRDVIPQTKLPEYREAYERMVEKVRAHPGREKYNTRLIQGNDKVCWGCDFLLHPDLYEPAFTDYLNNRKLLTSLGSILGDDLRISGLKAIWSPVRANYDLGWHRDGPKDIYSEDGTQAYIQFNTALYHDESFRLVPGSHLRPLTEEEDTKYRSVEDITNQLVCMLEPGDAMFMHAAVLHRGKASSSTKRRTLHYIIASSDYEVGTKRLNQFKGWYDEMRLDEKLEPAAKKLFDNFFAWQGKTFDDHYYPGLNYKN</sequence>
<name>A0ABS7C1L8_9BACL</name>
<proteinExistence type="predicted"/>
<accession>A0ABS7C1L8</accession>
<dbReference type="SUPFAM" id="SSF51197">
    <property type="entry name" value="Clavaminate synthase-like"/>
    <property type="match status" value="1"/>
</dbReference>
<dbReference type="GO" id="GO:0051213">
    <property type="term" value="F:dioxygenase activity"/>
    <property type="evidence" value="ECO:0007669"/>
    <property type="project" value="UniProtKB-KW"/>
</dbReference>
<evidence type="ECO:0000313" key="2">
    <source>
        <dbReference type="Proteomes" id="UP001519887"/>
    </source>
</evidence>
<dbReference type="EMBL" id="JAHZIK010000251">
    <property type="protein sequence ID" value="MBW7454789.1"/>
    <property type="molecule type" value="Genomic_DNA"/>
</dbReference>
<reference evidence="1 2" key="1">
    <citation type="submission" date="2021-07" db="EMBL/GenBank/DDBJ databases">
        <title>Paenibacillus radiodurans sp. nov., isolated from the southeastern edge of Tengger Desert.</title>
        <authorList>
            <person name="Zhang G."/>
        </authorList>
    </citation>
    <scope>NUCLEOTIDE SEQUENCE [LARGE SCALE GENOMIC DNA]</scope>
    <source>
        <strain evidence="1 2">CCM 7311</strain>
    </source>
</reference>
<comment type="caution">
    <text evidence="1">The sequence shown here is derived from an EMBL/GenBank/DDBJ whole genome shotgun (WGS) entry which is preliminary data.</text>
</comment>
<dbReference type="PANTHER" id="PTHR40470">
    <property type="entry name" value="PHYTANOYL-COA DIOXYGENASE FAMILY PROTEIN (AFU_ORTHOLOGUE AFUA_2G15850)"/>
    <property type="match status" value="1"/>
</dbReference>
<dbReference type="Pfam" id="PF05721">
    <property type="entry name" value="PhyH"/>
    <property type="match status" value="1"/>
</dbReference>
<dbReference type="Proteomes" id="UP001519887">
    <property type="component" value="Unassembled WGS sequence"/>
</dbReference>
<organism evidence="1 2">
    <name type="scientific">Paenibacillus sepulcri</name>
    <dbReference type="NCBI Taxonomy" id="359917"/>
    <lineage>
        <taxon>Bacteria</taxon>
        <taxon>Bacillati</taxon>
        <taxon>Bacillota</taxon>
        <taxon>Bacilli</taxon>
        <taxon>Bacillales</taxon>
        <taxon>Paenibacillaceae</taxon>
        <taxon>Paenibacillus</taxon>
    </lineage>
</organism>
<dbReference type="InterPro" id="IPR008775">
    <property type="entry name" value="Phytyl_CoA_dOase-like"/>
</dbReference>